<name>A0A0F4GWU6_9PEZI</name>
<dbReference type="EMBL" id="LAFY01000281">
    <property type="protein sequence ID" value="KJY01493.1"/>
    <property type="molecule type" value="Genomic_DNA"/>
</dbReference>
<protein>
    <submittedName>
        <fullName evidence="2">Uncharacterized protein</fullName>
    </submittedName>
</protein>
<evidence type="ECO:0000313" key="3">
    <source>
        <dbReference type="Proteomes" id="UP000033647"/>
    </source>
</evidence>
<sequence>MSNDSNKPPAEDANDIAGQRFNAAFPGEDMSAGPRLFNYLVVDEYDPADPRFQTARIDTTSESAGLVKDSTSSDTVELAKERVQHVKQTESSTSPKTNNTSADAGAIDGPDQSQES</sequence>
<organism evidence="2 3">
    <name type="scientific">Zymoseptoria brevis</name>
    <dbReference type="NCBI Taxonomy" id="1047168"/>
    <lineage>
        <taxon>Eukaryota</taxon>
        <taxon>Fungi</taxon>
        <taxon>Dikarya</taxon>
        <taxon>Ascomycota</taxon>
        <taxon>Pezizomycotina</taxon>
        <taxon>Dothideomycetes</taxon>
        <taxon>Dothideomycetidae</taxon>
        <taxon>Mycosphaerellales</taxon>
        <taxon>Mycosphaerellaceae</taxon>
        <taxon>Zymoseptoria</taxon>
    </lineage>
</organism>
<keyword evidence="3" id="KW-1185">Reference proteome</keyword>
<feature type="compositionally biased region" description="Polar residues" evidence="1">
    <location>
        <begin position="56"/>
        <end position="75"/>
    </location>
</feature>
<gene>
    <name evidence="2" type="ORF">TI39_contig289g00046</name>
</gene>
<evidence type="ECO:0000256" key="1">
    <source>
        <dbReference type="SAM" id="MobiDB-lite"/>
    </source>
</evidence>
<comment type="caution">
    <text evidence="2">The sequence shown here is derived from an EMBL/GenBank/DDBJ whole genome shotgun (WGS) entry which is preliminary data.</text>
</comment>
<evidence type="ECO:0000313" key="2">
    <source>
        <dbReference type="EMBL" id="KJY01493.1"/>
    </source>
</evidence>
<proteinExistence type="predicted"/>
<feature type="compositionally biased region" description="Basic and acidic residues" evidence="1">
    <location>
        <begin position="77"/>
        <end position="88"/>
    </location>
</feature>
<accession>A0A0F4GWU6</accession>
<feature type="compositionally biased region" description="Polar residues" evidence="1">
    <location>
        <begin position="89"/>
        <end position="102"/>
    </location>
</feature>
<dbReference type="Proteomes" id="UP000033647">
    <property type="component" value="Unassembled WGS sequence"/>
</dbReference>
<feature type="region of interest" description="Disordered" evidence="1">
    <location>
        <begin position="1"/>
        <end position="32"/>
    </location>
</feature>
<dbReference type="AlphaFoldDB" id="A0A0F4GWU6"/>
<feature type="region of interest" description="Disordered" evidence="1">
    <location>
        <begin position="56"/>
        <end position="116"/>
    </location>
</feature>
<reference evidence="2 3" key="1">
    <citation type="submission" date="2015-03" db="EMBL/GenBank/DDBJ databases">
        <title>RNA-seq based gene annotation and comparative genomics of four Zymoseptoria species reveal species-specific pathogenicity related genes and transposable element activity.</title>
        <authorList>
            <person name="Grandaubert J."/>
            <person name="Bhattacharyya A."/>
            <person name="Stukenbrock E.H."/>
        </authorList>
    </citation>
    <scope>NUCLEOTIDE SEQUENCE [LARGE SCALE GENOMIC DNA]</scope>
    <source>
        <strain evidence="2 3">Zb18110</strain>
    </source>
</reference>